<protein>
    <submittedName>
        <fullName evidence="2">Uncharacterized protein</fullName>
    </submittedName>
</protein>
<name>A0A4V5N4L6_9PEZI</name>
<evidence type="ECO:0000313" key="3">
    <source>
        <dbReference type="Proteomes" id="UP000310066"/>
    </source>
</evidence>
<gene>
    <name evidence="2" type="ORF">B0A54_17130</name>
</gene>
<reference evidence="2 3" key="1">
    <citation type="submission" date="2017-03" db="EMBL/GenBank/DDBJ databases">
        <title>Genomes of endolithic fungi from Antarctica.</title>
        <authorList>
            <person name="Coleine C."/>
            <person name="Masonjones S."/>
            <person name="Stajich J.E."/>
        </authorList>
    </citation>
    <scope>NUCLEOTIDE SEQUENCE [LARGE SCALE GENOMIC DNA]</scope>
    <source>
        <strain evidence="2 3">CCFEE 5311</strain>
    </source>
</reference>
<feature type="region of interest" description="Disordered" evidence="1">
    <location>
        <begin position="48"/>
        <end position="69"/>
    </location>
</feature>
<dbReference type="AlphaFoldDB" id="A0A4V5N4L6"/>
<organism evidence="2 3">
    <name type="scientific">Friedmanniomyces endolithicus</name>
    <dbReference type="NCBI Taxonomy" id="329885"/>
    <lineage>
        <taxon>Eukaryota</taxon>
        <taxon>Fungi</taxon>
        <taxon>Dikarya</taxon>
        <taxon>Ascomycota</taxon>
        <taxon>Pezizomycotina</taxon>
        <taxon>Dothideomycetes</taxon>
        <taxon>Dothideomycetidae</taxon>
        <taxon>Mycosphaerellales</taxon>
        <taxon>Teratosphaeriaceae</taxon>
        <taxon>Friedmanniomyces</taxon>
    </lineage>
</organism>
<comment type="caution">
    <text evidence="2">The sequence shown here is derived from an EMBL/GenBank/DDBJ whole genome shotgun (WGS) entry which is preliminary data.</text>
</comment>
<dbReference type="EMBL" id="NAJP01000119">
    <property type="protein sequence ID" value="TKA28279.1"/>
    <property type="molecule type" value="Genomic_DNA"/>
</dbReference>
<sequence>MANSVADLARHFINMTDLLSPDPQTSKASGVDQDSVRLSKSTVKILDPDQRGNSRIAQSESSNQLKSVKTHTPAYQLSLPTIEIESSRSTEAMASCATNFAAHPIGQTPSAMLDALNMSGGSQPWKVS</sequence>
<evidence type="ECO:0000256" key="1">
    <source>
        <dbReference type="SAM" id="MobiDB-lite"/>
    </source>
</evidence>
<accession>A0A4V5N4L6</accession>
<feature type="region of interest" description="Disordered" evidence="1">
    <location>
        <begin position="16"/>
        <end position="35"/>
    </location>
</feature>
<proteinExistence type="predicted"/>
<feature type="compositionally biased region" description="Polar residues" evidence="1">
    <location>
        <begin position="53"/>
        <end position="67"/>
    </location>
</feature>
<dbReference type="OrthoDB" id="10286216at2759"/>
<evidence type="ECO:0000313" key="2">
    <source>
        <dbReference type="EMBL" id="TKA28279.1"/>
    </source>
</evidence>
<dbReference type="Proteomes" id="UP000310066">
    <property type="component" value="Unassembled WGS sequence"/>
</dbReference>